<keyword evidence="4" id="KW-1185">Reference proteome</keyword>
<comment type="caution">
    <text evidence="3">The sequence shown here is derived from an EMBL/GenBank/DDBJ whole genome shotgun (WGS) entry which is preliminary data.</text>
</comment>
<accession>A0AAD4N8K1</accession>
<dbReference type="InterPro" id="IPR029058">
    <property type="entry name" value="AB_hydrolase_fold"/>
</dbReference>
<evidence type="ECO:0000313" key="3">
    <source>
        <dbReference type="EMBL" id="KAI1720584.1"/>
    </source>
</evidence>
<dbReference type="SUPFAM" id="SSF53474">
    <property type="entry name" value="alpha/beta-Hydrolases"/>
    <property type="match status" value="1"/>
</dbReference>
<dbReference type="Gene3D" id="3.40.50.1820">
    <property type="entry name" value="alpha/beta hydrolase"/>
    <property type="match status" value="1"/>
</dbReference>
<reference evidence="3" key="1">
    <citation type="submission" date="2022-01" db="EMBL/GenBank/DDBJ databases">
        <title>Genome Sequence Resource for Two Populations of Ditylenchus destructor, the Migratory Endoparasitic Phytonematode.</title>
        <authorList>
            <person name="Zhang H."/>
            <person name="Lin R."/>
            <person name="Xie B."/>
        </authorList>
    </citation>
    <scope>NUCLEOTIDE SEQUENCE</scope>
    <source>
        <strain evidence="3">BazhouSP</strain>
    </source>
</reference>
<dbReference type="GO" id="GO:0004061">
    <property type="term" value="F:arylformamidase activity"/>
    <property type="evidence" value="ECO:0007669"/>
    <property type="project" value="TreeGrafter"/>
</dbReference>
<evidence type="ECO:0000259" key="2">
    <source>
        <dbReference type="Pfam" id="PF07859"/>
    </source>
</evidence>
<evidence type="ECO:0000313" key="4">
    <source>
        <dbReference type="Proteomes" id="UP001201812"/>
    </source>
</evidence>
<organism evidence="3 4">
    <name type="scientific">Ditylenchus destructor</name>
    <dbReference type="NCBI Taxonomy" id="166010"/>
    <lineage>
        <taxon>Eukaryota</taxon>
        <taxon>Metazoa</taxon>
        <taxon>Ecdysozoa</taxon>
        <taxon>Nematoda</taxon>
        <taxon>Chromadorea</taxon>
        <taxon>Rhabditida</taxon>
        <taxon>Tylenchina</taxon>
        <taxon>Tylenchomorpha</taxon>
        <taxon>Sphaerularioidea</taxon>
        <taxon>Anguinidae</taxon>
        <taxon>Anguininae</taxon>
        <taxon>Ditylenchus</taxon>
    </lineage>
</organism>
<name>A0AAD4N8K1_9BILA</name>
<dbReference type="InterPro" id="IPR013094">
    <property type="entry name" value="AB_hydrolase_3"/>
</dbReference>
<proteinExistence type="predicted"/>
<dbReference type="Pfam" id="PF07859">
    <property type="entry name" value="Abhydrolase_3"/>
    <property type="match status" value="1"/>
</dbReference>
<gene>
    <name evidence="3" type="ORF">DdX_04823</name>
</gene>
<feature type="domain" description="Alpha/beta hydrolase fold-3" evidence="2">
    <location>
        <begin position="75"/>
        <end position="255"/>
    </location>
</feature>
<protein>
    <submittedName>
        <fullName evidence="3">Alpha/beta hydrolase fold domain-containing protein</fullName>
    </submittedName>
</protein>
<dbReference type="EMBL" id="JAKKPZ010000005">
    <property type="protein sequence ID" value="KAI1720584.1"/>
    <property type="molecule type" value="Genomic_DNA"/>
</dbReference>
<sequence>MSDYSISDLDRAFSPSYCTANKMANPKAVIDDFIQSQSGHYKENLRGIPHYLDVSYGEQKFDLWGSHLKTPEHIFVFVHGGYWQEGSKDLSTSLVGPLVSNNMVVAVIGYDFAPYKTIPQIVNQVSQAFSYISGLYPASKLILCGHSAGAHLVTKAIEKGCVSANKIALFCGVFTKLEELVPTYIGRDIKLSLEIALESNVDVEKLAKQLSDTKVLILCAEHDAPKIQSQNEEIQSRFTELGVTYECKTISGANHFSIIERLYDSQAEQTKTLLKFIQG</sequence>
<dbReference type="AlphaFoldDB" id="A0AAD4N8K1"/>
<dbReference type="InterPro" id="IPR050300">
    <property type="entry name" value="GDXG_lipolytic_enzyme"/>
</dbReference>
<keyword evidence="1 3" id="KW-0378">Hydrolase</keyword>
<evidence type="ECO:0000256" key="1">
    <source>
        <dbReference type="ARBA" id="ARBA00022801"/>
    </source>
</evidence>
<dbReference type="PANTHER" id="PTHR48081:SF33">
    <property type="entry name" value="KYNURENINE FORMAMIDASE"/>
    <property type="match status" value="1"/>
</dbReference>
<dbReference type="Proteomes" id="UP001201812">
    <property type="component" value="Unassembled WGS sequence"/>
</dbReference>
<dbReference type="PANTHER" id="PTHR48081">
    <property type="entry name" value="AB HYDROLASE SUPERFAMILY PROTEIN C4A8.06C"/>
    <property type="match status" value="1"/>
</dbReference>